<accession>A0A9D4L625</accession>
<gene>
    <name evidence="1" type="ORF">DPMN_094748</name>
</gene>
<protein>
    <submittedName>
        <fullName evidence="1">Uncharacterized protein</fullName>
    </submittedName>
</protein>
<organism evidence="1 2">
    <name type="scientific">Dreissena polymorpha</name>
    <name type="common">Zebra mussel</name>
    <name type="synonym">Mytilus polymorpha</name>
    <dbReference type="NCBI Taxonomy" id="45954"/>
    <lineage>
        <taxon>Eukaryota</taxon>
        <taxon>Metazoa</taxon>
        <taxon>Spiralia</taxon>
        <taxon>Lophotrochozoa</taxon>
        <taxon>Mollusca</taxon>
        <taxon>Bivalvia</taxon>
        <taxon>Autobranchia</taxon>
        <taxon>Heteroconchia</taxon>
        <taxon>Euheterodonta</taxon>
        <taxon>Imparidentia</taxon>
        <taxon>Neoheterodontei</taxon>
        <taxon>Myida</taxon>
        <taxon>Dreissenoidea</taxon>
        <taxon>Dreissenidae</taxon>
        <taxon>Dreissena</taxon>
    </lineage>
</organism>
<evidence type="ECO:0000313" key="1">
    <source>
        <dbReference type="EMBL" id="KAH3852246.1"/>
    </source>
</evidence>
<dbReference type="AlphaFoldDB" id="A0A9D4L625"/>
<dbReference type="Proteomes" id="UP000828390">
    <property type="component" value="Unassembled WGS sequence"/>
</dbReference>
<dbReference type="EMBL" id="JAIWYP010000003">
    <property type="protein sequence ID" value="KAH3852246.1"/>
    <property type="molecule type" value="Genomic_DNA"/>
</dbReference>
<sequence>MVELIGDVWVSTILGRLGGTLTRGSSSISQTPEIERFSNILECTDTRESCPVTSNIELSDMSLATGGRLCAIKGRWCIFPVCDWIPVPQKGVLLPTNNSTIGHILPIEACLGDYVEPVVVVVFRAPALWLTVSGASDPIKKQPSYRRGTPVGAQTNLVGAPSLAVRAGAAAAGGDIVALTPTGYMTKALAIKATGMCGRAGTNVEGYAGTLYKDFIRDWNGG</sequence>
<comment type="caution">
    <text evidence="1">The sequence shown here is derived from an EMBL/GenBank/DDBJ whole genome shotgun (WGS) entry which is preliminary data.</text>
</comment>
<evidence type="ECO:0000313" key="2">
    <source>
        <dbReference type="Proteomes" id="UP000828390"/>
    </source>
</evidence>
<reference evidence="1" key="2">
    <citation type="submission" date="2020-11" db="EMBL/GenBank/DDBJ databases">
        <authorList>
            <person name="McCartney M.A."/>
            <person name="Auch B."/>
            <person name="Kono T."/>
            <person name="Mallez S."/>
            <person name="Becker A."/>
            <person name="Gohl D.M."/>
            <person name="Silverstein K.A.T."/>
            <person name="Koren S."/>
            <person name="Bechman K.B."/>
            <person name="Herman A."/>
            <person name="Abrahante J.E."/>
            <person name="Garbe J."/>
        </authorList>
    </citation>
    <scope>NUCLEOTIDE SEQUENCE</scope>
    <source>
        <strain evidence="1">Duluth1</strain>
        <tissue evidence="1">Whole animal</tissue>
    </source>
</reference>
<name>A0A9D4L625_DREPO</name>
<proteinExistence type="predicted"/>
<reference evidence="1" key="1">
    <citation type="journal article" date="2019" name="bioRxiv">
        <title>The Genome of the Zebra Mussel, Dreissena polymorpha: A Resource for Invasive Species Research.</title>
        <authorList>
            <person name="McCartney M.A."/>
            <person name="Auch B."/>
            <person name="Kono T."/>
            <person name="Mallez S."/>
            <person name="Zhang Y."/>
            <person name="Obille A."/>
            <person name="Becker A."/>
            <person name="Abrahante J.E."/>
            <person name="Garbe J."/>
            <person name="Badalamenti J.P."/>
            <person name="Herman A."/>
            <person name="Mangelson H."/>
            <person name="Liachko I."/>
            <person name="Sullivan S."/>
            <person name="Sone E.D."/>
            <person name="Koren S."/>
            <person name="Silverstein K.A.T."/>
            <person name="Beckman K.B."/>
            <person name="Gohl D.M."/>
        </authorList>
    </citation>
    <scope>NUCLEOTIDE SEQUENCE</scope>
    <source>
        <strain evidence="1">Duluth1</strain>
        <tissue evidence="1">Whole animal</tissue>
    </source>
</reference>
<keyword evidence="2" id="KW-1185">Reference proteome</keyword>